<dbReference type="Proteomes" id="UP001176941">
    <property type="component" value="Chromosome X"/>
</dbReference>
<proteinExistence type="predicted"/>
<evidence type="ECO:0000313" key="4">
    <source>
        <dbReference type="Proteomes" id="UP001176941"/>
    </source>
</evidence>
<reference evidence="1 4" key="1">
    <citation type="submission" date="2023-04" db="EMBL/GenBank/DDBJ databases">
        <authorList>
            <consortium name="ELIXIR-Norway"/>
        </authorList>
    </citation>
    <scope>NUCLEOTIDE SEQUENCE [LARGE SCALE GENOMIC DNA]</scope>
</reference>
<accession>A0ABN8XL96</accession>
<evidence type="ECO:0000313" key="2">
    <source>
        <dbReference type="EMBL" id="CAI9181148.1"/>
    </source>
</evidence>
<dbReference type="Proteomes" id="UP001176941">
    <property type="component" value="Unassembled WGS sequence"/>
</dbReference>
<evidence type="ECO:0000313" key="3">
    <source>
        <dbReference type="EMBL" id="CAI9181149.1"/>
    </source>
</evidence>
<name>A0ABN8XL96_RANTA</name>
<dbReference type="EMBL" id="OX460343">
    <property type="protein sequence ID" value="CAI9181149.1"/>
    <property type="molecule type" value="Genomic_DNA"/>
</dbReference>
<dbReference type="EMBL" id="CATKSN020000668">
    <property type="protein sequence ID" value="CAI9150107.1"/>
    <property type="molecule type" value="Genomic_DNA"/>
</dbReference>
<sequence>MGEQCLSHPECGRFLSSQFCLLMHTKQSSVLVRVNRQDNFDREQEFRKQWTACRMCIGEGQMPLPLCPAVVRTACVWFTLIYALIALRDFALPSWKTPSYCPHCQSWRG</sequence>
<gene>
    <name evidence="2" type="ORF">MRATA1EN1_LOCUS30110</name>
    <name evidence="3" type="ORF">MRATA1EN1_LOCUS30111</name>
    <name evidence="1" type="ORF">MRATA1EN1_LOCUS31725</name>
</gene>
<protein>
    <submittedName>
        <fullName evidence="1">Uncharacterized protein</fullName>
    </submittedName>
</protein>
<evidence type="ECO:0000313" key="1">
    <source>
        <dbReference type="EMBL" id="CAI9150107.1"/>
    </source>
</evidence>
<dbReference type="EMBL" id="OX460343">
    <property type="protein sequence ID" value="CAI9181148.1"/>
    <property type="molecule type" value="Genomic_DNA"/>
</dbReference>
<organism evidence="1 4">
    <name type="scientific">Rangifer tarandus platyrhynchus</name>
    <name type="common">Svalbard reindeer</name>
    <dbReference type="NCBI Taxonomy" id="3082113"/>
    <lineage>
        <taxon>Eukaryota</taxon>
        <taxon>Metazoa</taxon>
        <taxon>Chordata</taxon>
        <taxon>Craniata</taxon>
        <taxon>Vertebrata</taxon>
        <taxon>Euteleostomi</taxon>
        <taxon>Mammalia</taxon>
        <taxon>Eutheria</taxon>
        <taxon>Laurasiatheria</taxon>
        <taxon>Artiodactyla</taxon>
        <taxon>Ruminantia</taxon>
        <taxon>Pecora</taxon>
        <taxon>Cervidae</taxon>
        <taxon>Odocoileinae</taxon>
        <taxon>Rangifer</taxon>
    </lineage>
</organism>
<keyword evidence="4" id="KW-1185">Reference proteome</keyword>